<keyword evidence="3" id="KW-1185">Reference proteome</keyword>
<gene>
    <name evidence="2" type="ORF">IQ215_09175</name>
</gene>
<dbReference type="InterPro" id="IPR041601">
    <property type="entry name" value="FRP"/>
</dbReference>
<feature type="coiled-coil region" evidence="1">
    <location>
        <begin position="26"/>
        <end position="53"/>
    </location>
</feature>
<dbReference type="Proteomes" id="UP000654604">
    <property type="component" value="Unassembled WGS sequence"/>
</dbReference>
<dbReference type="Pfam" id="PF18032">
    <property type="entry name" value="FRP"/>
    <property type="match status" value="1"/>
</dbReference>
<sequence>MSTTITTGWTTAEIEISEKVLKKAYERETKTLVKQVQEQVDNLEDVAQLWEIHDLLSSKRYDLDGKYDNREPMLVFTFAQLLKEGWINIEELTGIDKAKLAQISSLARM</sequence>
<comment type="caution">
    <text evidence="2">The sequence shown here is derived from an EMBL/GenBank/DDBJ whole genome shotgun (WGS) entry which is preliminary data.</text>
</comment>
<accession>A0ABR9V4P2</accession>
<proteinExistence type="predicted"/>
<dbReference type="InterPro" id="IPR053747">
    <property type="entry name" value="Fluoresc_Recovery_Reg"/>
</dbReference>
<evidence type="ECO:0000313" key="2">
    <source>
        <dbReference type="EMBL" id="MBE9222866.1"/>
    </source>
</evidence>
<organism evidence="2 3">
    <name type="scientific">Cyanobacterium stanieri LEGE 03274</name>
    <dbReference type="NCBI Taxonomy" id="1828756"/>
    <lineage>
        <taxon>Bacteria</taxon>
        <taxon>Bacillati</taxon>
        <taxon>Cyanobacteriota</taxon>
        <taxon>Cyanophyceae</taxon>
        <taxon>Oscillatoriophycideae</taxon>
        <taxon>Chroococcales</taxon>
        <taxon>Geminocystaceae</taxon>
        <taxon>Cyanobacterium</taxon>
    </lineage>
</organism>
<reference evidence="2 3" key="1">
    <citation type="submission" date="2020-10" db="EMBL/GenBank/DDBJ databases">
        <authorList>
            <person name="Castelo-Branco R."/>
            <person name="Eusebio N."/>
            <person name="Adriana R."/>
            <person name="Vieira A."/>
            <person name="Brugerolle De Fraissinette N."/>
            <person name="Rezende De Castro R."/>
            <person name="Schneider M.P."/>
            <person name="Vasconcelos V."/>
            <person name="Leao P.N."/>
        </authorList>
    </citation>
    <scope>NUCLEOTIDE SEQUENCE [LARGE SCALE GENOMIC DNA]</scope>
    <source>
        <strain evidence="2 3">LEGE 03274</strain>
    </source>
</reference>
<dbReference type="RefSeq" id="WP_193801015.1">
    <property type="nucleotide sequence ID" value="NZ_JADEWC010000018.1"/>
</dbReference>
<dbReference type="EMBL" id="JADEWC010000018">
    <property type="protein sequence ID" value="MBE9222866.1"/>
    <property type="molecule type" value="Genomic_DNA"/>
</dbReference>
<evidence type="ECO:0008006" key="4">
    <source>
        <dbReference type="Google" id="ProtNLM"/>
    </source>
</evidence>
<protein>
    <recommendedName>
        <fullName evidence="4">Fluorescence recovery protein</fullName>
    </recommendedName>
</protein>
<evidence type="ECO:0000256" key="1">
    <source>
        <dbReference type="SAM" id="Coils"/>
    </source>
</evidence>
<name>A0ABR9V4P2_9CHRO</name>
<evidence type="ECO:0000313" key="3">
    <source>
        <dbReference type="Proteomes" id="UP000654604"/>
    </source>
</evidence>
<keyword evidence="1" id="KW-0175">Coiled coil</keyword>
<dbReference type="Gene3D" id="6.10.140.1840">
    <property type="match status" value="1"/>
</dbReference>